<feature type="transmembrane region" description="Helical" evidence="8">
    <location>
        <begin position="327"/>
        <end position="352"/>
    </location>
</feature>
<evidence type="ECO:0000256" key="6">
    <source>
        <dbReference type="ARBA" id="ARBA00023136"/>
    </source>
</evidence>
<dbReference type="PIRSF" id="PIRSF002744">
    <property type="entry name" value="Pur-cyt_permease"/>
    <property type="match status" value="1"/>
</dbReference>
<evidence type="ECO:0000313" key="9">
    <source>
        <dbReference type="EMBL" id="RNG34947.1"/>
    </source>
</evidence>
<dbReference type="PANTHER" id="PTHR31806">
    <property type="entry name" value="PURINE-CYTOSINE PERMEASE FCY2-RELATED"/>
    <property type="match status" value="1"/>
</dbReference>
<sequence>MRDSIDRLFLECHGEPSTGAAGLPLMRRRRHGRPSSPETARPHTPRRHRAYTEVHNSSKWRTSTPGTPPSGACVPSCPNPTTDPQDYTMNENHAPADPTKRPLTEHHGISWIDDSRRHGRERDQFSMRFAPVVYLAPVVLGGAGIPLGLGLIGSVTAIVVGNLLGSLATAACAVMGPRLGIPQVTMSRASFGYRGNYLPAFLGILLFIGYFSLGTVLGARSLANLTGLPYPPMVAVVGGLSVLIAVFGYDTLQAVGQWLTRVSLVVFGTVSVAVVLHGTGPATSSHTASGHYLTTWLLVCSIVFSYTVSWTIYASDYSRYLPASGRAGSMFLWAFGGIFTSATWMMVLGAALTMLAGGDPLAGLGIVLPDPLLKTVLVVLVIGALSHNAVNLYSGAMAGLTCDLPLRRTTVVVAGGAVGCALSVVMGGSNFQSHFNTFLLMVSYFVMPWLAILLIDFYRTHQGGRGYPRPTVFHDKNGPYRGTRPRALLAFFLGIGAAVPFMATDAYTGPIGHMLGGADISYATSFAVATVTYGLLRKPHAATEPSAIDPALTQKVS</sequence>
<keyword evidence="4 8" id="KW-0812">Transmembrane</keyword>
<gene>
    <name evidence="9" type="ORF">EEJ42_04525</name>
</gene>
<keyword evidence="5 8" id="KW-1133">Transmembrane helix</keyword>
<feature type="transmembrane region" description="Helical" evidence="8">
    <location>
        <begin position="258"/>
        <end position="276"/>
    </location>
</feature>
<evidence type="ECO:0000256" key="2">
    <source>
        <dbReference type="ARBA" id="ARBA00008974"/>
    </source>
</evidence>
<feature type="compositionally biased region" description="Polar residues" evidence="7">
    <location>
        <begin position="54"/>
        <end position="65"/>
    </location>
</feature>
<evidence type="ECO:0000256" key="4">
    <source>
        <dbReference type="ARBA" id="ARBA00022692"/>
    </source>
</evidence>
<feature type="transmembrane region" description="Helical" evidence="8">
    <location>
        <begin position="520"/>
        <end position="536"/>
    </location>
</feature>
<name>A0A3M8WYT6_9ACTN</name>
<dbReference type="Gene3D" id="1.10.4160.10">
    <property type="entry name" value="Hydantoin permease"/>
    <property type="match status" value="1"/>
</dbReference>
<dbReference type="Pfam" id="PF02133">
    <property type="entry name" value="Transp_cyt_pur"/>
    <property type="match status" value="1"/>
</dbReference>
<comment type="subcellular location">
    <subcellularLocation>
        <location evidence="1">Membrane</location>
        <topology evidence="1">Multi-pass membrane protein</topology>
    </subcellularLocation>
</comment>
<feature type="transmembrane region" description="Helical" evidence="8">
    <location>
        <begin position="372"/>
        <end position="390"/>
    </location>
</feature>
<feature type="transmembrane region" description="Helical" evidence="8">
    <location>
        <begin position="151"/>
        <end position="176"/>
    </location>
</feature>
<dbReference type="GO" id="GO:0022857">
    <property type="term" value="F:transmembrane transporter activity"/>
    <property type="evidence" value="ECO:0007669"/>
    <property type="project" value="InterPro"/>
</dbReference>
<feature type="transmembrane region" description="Helical" evidence="8">
    <location>
        <begin position="437"/>
        <end position="458"/>
    </location>
</feature>
<feature type="transmembrane region" description="Helical" evidence="8">
    <location>
        <begin position="197"/>
        <end position="218"/>
    </location>
</feature>
<dbReference type="InterPro" id="IPR026030">
    <property type="entry name" value="Pur-cyt_permease_Fcy2/21/22"/>
</dbReference>
<feature type="transmembrane region" description="Helical" evidence="8">
    <location>
        <begin position="296"/>
        <end position="315"/>
    </location>
</feature>
<evidence type="ECO:0000256" key="5">
    <source>
        <dbReference type="ARBA" id="ARBA00022989"/>
    </source>
</evidence>
<feature type="region of interest" description="Disordered" evidence="7">
    <location>
        <begin position="14"/>
        <end position="109"/>
    </location>
</feature>
<evidence type="ECO:0000256" key="7">
    <source>
        <dbReference type="SAM" id="MobiDB-lite"/>
    </source>
</evidence>
<dbReference type="AlphaFoldDB" id="A0A3M8WYT6"/>
<reference evidence="9 10" key="1">
    <citation type="submission" date="2018-11" db="EMBL/GenBank/DDBJ databases">
        <title>The Potential of Streptomyces as Biocontrol Agents against the Tomato grey mould, Botrytis cinerea (Gray mold) Frontiers in Microbiology.</title>
        <authorList>
            <person name="Li D."/>
        </authorList>
    </citation>
    <scope>NUCLEOTIDE SEQUENCE [LARGE SCALE GENOMIC DNA]</scope>
    <source>
        <strain evidence="9 10">NEAU-LD23</strain>
    </source>
</reference>
<dbReference type="InterPro" id="IPR001248">
    <property type="entry name" value="Pur-cyt_permease"/>
</dbReference>
<feature type="compositionally biased region" description="Basic and acidic residues" evidence="7">
    <location>
        <begin position="98"/>
        <end position="109"/>
    </location>
</feature>
<keyword evidence="3" id="KW-0813">Transport</keyword>
<evidence type="ECO:0000256" key="8">
    <source>
        <dbReference type="SAM" id="Phobius"/>
    </source>
</evidence>
<protein>
    <submittedName>
        <fullName evidence="9">Cytosine permease</fullName>
    </submittedName>
</protein>
<feature type="transmembrane region" description="Helical" evidence="8">
    <location>
        <begin position="411"/>
        <end position="431"/>
    </location>
</feature>
<evidence type="ECO:0000256" key="1">
    <source>
        <dbReference type="ARBA" id="ARBA00004141"/>
    </source>
</evidence>
<dbReference type="Proteomes" id="UP000275401">
    <property type="component" value="Unassembled WGS sequence"/>
</dbReference>
<evidence type="ECO:0000256" key="3">
    <source>
        <dbReference type="ARBA" id="ARBA00022448"/>
    </source>
</evidence>
<accession>A0A3M8WYT6</accession>
<feature type="transmembrane region" description="Helical" evidence="8">
    <location>
        <begin position="230"/>
        <end position="249"/>
    </location>
</feature>
<keyword evidence="6 8" id="KW-0472">Membrane</keyword>
<feature type="transmembrane region" description="Helical" evidence="8">
    <location>
        <begin position="125"/>
        <end position="145"/>
    </location>
</feature>
<comment type="caution">
    <text evidence="9">The sequence shown here is derived from an EMBL/GenBank/DDBJ whole genome shotgun (WGS) entry which is preliminary data.</text>
</comment>
<organism evidence="9 10">
    <name type="scientific">Streptomyces botrytidirepellens</name>
    <dbReference type="NCBI Taxonomy" id="2486417"/>
    <lineage>
        <taxon>Bacteria</taxon>
        <taxon>Bacillati</taxon>
        <taxon>Actinomycetota</taxon>
        <taxon>Actinomycetes</taxon>
        <taxon>Kitasatosporales</taxon>
        <taxon>Streptomycetaceae</taxon>
        <taxon>Streptomyces</taxon>
    </lineage>
</organism>
<proteinExistence type="inferred from homology"/>
<dbReference type="PANTHER" id="PTHR31806:SF1">
    <property type="entry name" value="PURINE-CYTOSINE PERMEASE FCY2-RELATED"/>
    <property type="match status" value="1"/>
</dbReference>
<dbReference type="CDD" id="cd11484">
    <property type="entry name" value="SLC-NCS1sbd_CobB-like"/>
    <property type="match status" value="1"/>
</dbReference>
<dbReference type="GO" id="GO:0005886">
    <property type="term" value="C:plasma membrane"/>
    <property type="evidence" value="ECO:0007669"/>
    <property type="project" value="TreeGrafter"/>
</dbReference>
<feature type="compositionally biased region" description="Polar residues" evidence="7">
    <location>
        <begin position="79"/>
        <end position="91"/>
    </location>
</feature>
<feature type="transmembrane region" description="Helical" evidence="8">
    <location>
        <begin position="487"/>
        <end position="508"/>
    </location>
</feature>
<dbReference type="EMBL" id="RIBZ01000063">
    <property type="protein sequence ID" value="RNG34947.1"/>
    <property type="molecule type" value="Genomic_DNA"/>
</dbReference>
<keyword evidence="10" id="KW-1185">Reference proteome</keyword>
<comment type="similarity">
    <text evidence="2">Belongs to the purine-cytosine permease (2.A.39) family.</text>
</comment>
<evidence type="ECO:0000313" key="10">
    <source>
        <dbReference type="Proteomes" id="UP000275401"/>
    </source>
</evidence>